<dbReference type="Proteomes" id="UP000284219">
    <property type="component" value="Unassembled WGS sequence"/>
</dbReference>
<evidence type="ECO:0000313" key="3">
    <source>
        <dbReference type="Proteomes" id="UP000284219"/>
    </source>
</evidence>
<evidence type="ECO:0000313" key="2">
    <source>
        <dbReference type="EMBL" id="RKD24673.1"/>
    </source>
</evidence>
<dbReference type="EMBL" id="MCHY01000008">
    <property type="protein sequence ID" value="RKD24673.1"/>
    <property type="molecule type" value="Genomic_DNA"/>
</dbReference>
<dbReference type="Gene3D" id="3.20.20.190">
    <property type="entry name" value="Phosphatidylinositol (PI) phosphodiesterase"/>
    <property type="match status" value="1"/>
</dbReference>
<dbReference type="GO" id="GO:0006629">
    <property type="term" value="P:lipid metabolic process"/>
    <property type="evidence" value="ECO:0007669"/>
    <property type="project" value="InterPro"/>
</dbReference>
<accession>A0A419SKZ0</accession>
<reference evidence="2 3" key="1">
    <citation type="submission" date="2016-08" db="EMBL/GenBank/DDBJ databases">
        <title>Novel Firmicute Genomes.</title>
        <authorList>
            <person name="Poppleton D.I."/>
            <person name="Gribaldo S."/>
        </authorList>
    </citation>
    <scope>NUCLEOTIDE SEQUENCE [LARGE SCALE GENOMIC DNA]</scope>
    <source>
        <strain evidence="2 3">RAOx-1</strain>
    </source>
</reference>
<keyword evidence="3" id="KW-1185">Reference proteome</keyword>
<evidence type="ECO:0000259" key="1">
    <source>
        <dbReference type="PROSITE" id="PS51704"/>
    </source>
</evidence>
<comment type="caution">
    <text evidence="2">The sequence shown here is derived from an EMBL/GenBank/DDBJ whole genome shotgun (WGS) entry which is preliminary data.</text>
</comment>
<dbReference type="InterPro" id="IPR030395">
    <property type="entry name" value="GP_PDE_dom"/>
</dbReference>
<protein>
    <recommendedName>
        <fullName evidence="1">GP-PDE domain-containing protein</fullName>
    </recommendedName>
</protein>
<dbReference type="CDD" id="cd08563">
    <property type="entry name" value="GDPD_TtGDE_like"/>
    <property type="match status" value="1"/>
</dbReference>
<dbReference type="InterPro" id="IPR017946">
    <property type="entry name" value="PLC-like_Pdiesterase_TIM-brl"/>
</dbReference>
<proteinExistence type="predicted"/>
<dbReference type="SUPFAM" id="SSF51695">
    <property type="entry name" value="PLC-like phosphodiesterases"/>
    <property type="match status" value="1"/>
</dbReference>
<sequence>MIFAHRGAAHLLPENTLPAFRRAIQLGANGLEFDVHLTKDGHPVVIHDEKVNRTTNGRGLVKRFTLKELQQLSAGAWFHPRYSHIKIPTLEDILKKVVHFPTLLNIEMKNTLIRYDGIEQTIIKLIQKYQLQQQVILSSFNPKSIKKIASLDDQIIGGFLYFGKLDEPWRMASELGARVIHPPINAISRDFVTQSHEHGLLVCPYHVNHWRQINLALDCRVDGLITQHPERVRKFVE</sequence>
<dbReference type="PANTHER" id="PTHR46211">
    <property type="entry name" value="GLYCEROPHOSPHORYL DIESTER PHOSPHODIESTERASE"/>
    <property type="match status" value="1"/>
</dbReference>
<name>A0A419SKZ0_9BACL</name>
<dbReference type="GO" id="GO:0008081">
    <property type="term" value="F:phosphoric diester hydrolase activity"/>
    <property type="evidence" value="ECO:0007669"/>
    <property type="project" value="InterPro"/>
</dbReference>
<dbReference type="PANTHER" id="PTHR46211:SF1">
    <property type="entry name" value="GLYCEROPHOSPHODIESTER PHOSPHODIESTERASE, CYTOPLASMIC"/>
    <property type="match status" value="1"/>
</dbReference>
<feature type="domain" description="GP-PDE" evidence="1">
    <location>
        <begin position="1"/>
        <end position="236"/>
    </location>
</feature>
<gene>
    <name evidence="2" type="ORF">BEP19_06340</name>
</gene>
<dbReference type="PROSITE" id="PS51704">
    <property type="entry name" value="GP_PDE"/>
    <property type="match status" value="1"/>
</dbReference>
<dbReference type="Pfam" id="PF03009">
    <property type="entry name" value="GDPD"/>
    <property type="match status" value="1"/>
</dbReference>
<dbReference type="AlphaFoldDB" id="A0A419SKZ0"/>
<organism evidence="2 3">
    <name type="scientific">Ammoniphilus oxalaticus</name>
    <dbReference type="NCBI Taxonomy" id="66863"/>
    <lineage>
        <taxon>Bacteria</taxon>
        <taxon>Bacillati</taxon>
        <taxon>Bacillota</taxon>
        <taxon>Bacilli</taxon>
        <taxon>Bacillales</taxon>
        <taxon>Paenibacillaceae</taxon>
        <taxon>Aneurinibacillus group</taxon>
        <taxon>Ammoniphilus</taxon>
    </lineage>
</organism>